<sequence length="229" mass="26918">MRRETKNFLEKEELLTKQTFAQEWPVVYNLLQLAPKPACLIAHYGLRYDFRIILNELRRNYASLKIYPIPDDVYFIDSYLAFVDLEKEYHDSIKRAINEVARAKHCVFQGPHALRFLKSEEWSPAKRHRIDSNIFEQTCEGNWRFNDAFGDNYFRGKGNFKLRNIYKKIIGDDFNAHQAEADTEALLQVSMSYGKEFINYVDTHRAPFPNLDVNNIVIMKGQNNALVDL</sequence>
<accession>A0AAD4NBL2</accession>
<keyword evidence="6" id="KW-0460">Magnesium</keyword>
<evidence type="ECO:0000313" key="8">
    <source>
        <dbReference type="Proteomes" id="UP001201812"/>
    </source>
</evidence>
<dbReference type="EMBL" id="JAKKPZ010000005">
    <property type="protein sequence ID" value="KAI1720575.1"/>
    <property type="molecule type" value="Genomic_DNA"/>
</dbReference>
<evidence type="ECO:0000256" key="3">
    <source>
        <dbReference type="ARBA" id="ARBA00022723"/>
    </source>
</evidence>
<evidence type="ECO:0000313" key="7">
    <source>
        <dbReference type="EMBL" id="KAI1720575.1"/>
    </source>
</evidence>
<dbReference type="InterPro" id="IPR012337">
    <property type="entry name" value="RNaseH-like_sf"/>
</dbReference>
<proteinExistence type="predicted"/>
<organism evidence="7 8">
    <name type="scientific">Ditylenchus destructor</name>
    <dbReference type="NCBI Taxonomy" id="166010"/>
    <lineage>
        <taxon>Eukaryota</taxon>
        <taxon>Metazoa</taxon>
        <taxon>Ecdysozoa</taxon>
        <taxon>Nematoda</taxon>
        <taxon>Chromadorea</taxon>
        <taxon>Rhabditida</taxon>
        <taxon>Tylenchina</taxon>
        <taxon>Tylenchomorpha</taxon>
        <taxon>Sphaerularioidea</taxon>
        <taxon>Anguinidae</taxon>
        <taxon>Anguininae</taxon>
        <taxon>Ditylenchus</taxon>
    </lineage>
</organism>
<protein>
    <submittedName>
        <fullName evidence="7">Uncharacterized protein</fullName>
    </submittedName>
</protein>
<evidence type="ECO:0000256" key="2">
    <source>
        <dbReference type="ARBA" id="ARBA00022722"/>
    </source>
</evidence>
<evidence type="ECO:0000256" key="5">
    <source>
        <dbReference type="ARBA" id="ARBA00022839"/>
    </source>
</evidence>
<dbReference type="GO" id="GO:0046872">
    <property type="term" value="F:metal ion binding"/>
    <property type="evidence" value="ECO:0007669"/>
    <property type="project" value="UniProtKB-KW"/>
</dbReference>
<dbReference type="PANTHER" id="PTHR13058">
    <property type="entry name" value="THREE PRIME REPAIR EXONUCLEASE 1, 2"/>
    <property type="match status" value="1"/>
</dbReference>
<dbReference type="SUPFAM" id="SSF53098">
    <property type="entry name" value="Ribonuclease H-like"/>
    <property type="match status" value="1"/>
</dbReference>
<dbReference type="GO" id="GO:0003676">
    <property type="term" value="F:nucleic acid binding"/>
    <property type="evidence" value="ECO:0007669"/>
    <property type="project" value="InterPro"/>
</dbReference>
<dbReference type="PANTHER" id="PTHR13058:SF19">
    <property type="entry name" value="LD40940P"/>
    <property type="match status" value="1"/>
</dbReference>
<dbReference type="AlphaFoldDB" id="A0AAD4NBL2"/>
<dbReference type="GO" id="GO:0006308">
    <property type="term" value="P:DNA catabolic process"/>
    <property type="evidence" value="ECO:0007669"/>
    <property type="project" value="TreeGrafter"/>
</dbReference>
<dbReference type="GO" id="GO:0005737">
    <property type="term" value="C:cytoplasm"/>
    <property type="evidence" value="ECO:0007669"/>
    <property type="project" value="TreeGrafter"/>
</dbReference>
<keyword evidence="2" id="KW-0540">Nuclease</keyword>
<keyword evidence="3" id="KW-0479">Metal-binding</keyword>
<evidence type="ECO:0000256" key="6">
    <source>
        <dbReference type="ARBA" id="ARBA00022842"/>
    </source>
</evidence>
<keyword evidence="5" id="KW-0269">Exonuclease</keyword>
<comment type="cofactor">
    <cofactor evidence="1">
        <name>Mg(2+)</name>
        <dbReference type="ChEBI" id="CHEBI:18420"/>
    </cofactor>
</comment>
<evidence type="ECO:0000256" key="1">
    <source>
        <dbReference type="ARBA" id="ARBA00001946"/>
    </source>
</evidence>
<dbReference type="InterPro" id="IPR040393">
    <property type="entry name" value="TREX1/2"/>
</dbReference>
<name>A0AAD4NBL2_9BILA</name>
<comment type="caution">
    <text evidence="7">The sequence shown here is derived from an EMBL/GenBank/DDBJ whole genome shotgun (WGS) entry which is preliminary data.</text>
</comment>
<evidence type="ECO:0000256" key="4">
    <source>
        <dbReference type="ARBA" id="ARBA00022801"/>
    </source>
</evidence>
<reference evidence="7" key="1">
    <citation type="submission" date="2022-01" db="EMBL/GenBank/DDBJ databases">
        <title>Genome Sequence Resource for Two Populations of Ditylenchus destructor, the Migratory Endoparasitic Phytonematode.</title>
        <authorList>
            <person name="Zhang H."/>
            <person name="Lin R."/>
            <person name="Xie B."/>
        </authorList>
    </citation>
    <scope>NUCLEOTIDE SEQUENCE</scope>
    <source>
        <strain evidence="7">BazhouSP</strain>
    </source>
</reference>
<dbReference type="GO" id="GO:0008296">
    <property type="term" value="F:3'-5'-DNA exonuclease activity"/>
    <property type="evidence" value="ECO:0007669"/>
    <property type="project" value="TreeGrafter"/>
</dbReference>
<gene>
    <name evidence="7" type="ORF">DdX_04813</name>
</gene>
<dbReference type="InterPro" id="IPR036397">
    <property type="entry name" value="RNaseH_sf"/>
</dbReference>
<dbReference type="Gene3D" id="3.30.420.10">
    <property type="entry name" value="Ribonuclease H-like superfamily/Ribonuclease H"/>
    <property type="match status" value="1"/>
</dbReference>
<keyword evidence="4" id="KW-0378">Hydrolase</keyword>
<dbReference type="Proteomes" id="UP001201812">
    <property type="component" value="Unassembled WGS sequence"/>
</dbReference>
<keyword evidence="8" id="KW-1185">Reference proteome</keyword>